<dbReference type="CDD" id="cd00063">
    <property type="entry name" value="FN3"/>
    <property type="match status" value="2"/>
</dbReference>
<keyword evidence="1" id="KW-1015">Disulfide bond</keyword>
<organism evidence="4 5">
    <name type="scientific">Limulus polyphemus</name>
    <name type="common">Atlantic horseshoe crab</name>
    <dbReference type="NCBI Taxonomy" id="6850"/>
    <lineage>
        <taxon>Eukaryota</taxon>
        <taxon>Metazoa</taxon>
        <taxon>Ecdysozoa</taxon>
        <taxon>Arthropoda</taxon>
        <taxon>Chelicerata</taxon>
        <taxon>Merostomata</taxon>
        <taxon>Xiphosura</taxon>
        <taxon>Limulidae</taxon>
        <taxon>Limulus</taxon>
    </lineage>
</organism>
<protein>
    <submittedName>
        <fullName evidence="5">Down syndrome cell adhesion molecule-like</fullName>
    </submittedName>
</protein>
<dbReference type="Proteomes" id="UP000694941">
    <property type="component" value="Unplaced"/>
</dbReference>
<evidence type="ECO:0000256" key="1">
    <source>
        <dbReference type="ARBA" id="ARBA00023157"/>
    </source>
</evidence>
<feature type="domain" description="Fibronectin type-III" evidence="3">
    <location>
        <begin position="1"/>
        <end position="101"/>
    </location>
</feature>
<reference evidence="5" key="1">
    <citation type="submission" date="2025-08" db="UniProtKB">
        <authorList>
            <consortium name="RefSeq"/>
        </authorList>
    </citation>
    <scope>IDENTIFICATION</scope>
    <source>
        <tissue evidence="5">Muscle</tissue>
    </source>
</reference>
<evidence type="ECO:0000313" key="5">
    <source>
        <dbReference type="RefSeq" id="XP_013793455.2"/>
    </source>
</evidence>
<feature type="domain" description="Fibronectin type-III" evidence="3">
    <location>
        <begin position="103"/>
        <end position="195"/>
    </location>
</feature>
<evidence type="ECO:0000259" key="3">
    <source>
        <dbReference type="PROSITE" id="PS50853"/>
    </source>
</evidence>
<feature type="transmembrane region" description="Helical" evidence="2">
    <location>
        <begin position="212"/>
        <end position="236"/>
    </location>
</feature>
<gene>
    <name evidence="5" type="primary">LOC106477434</name>
</gene>
<dbReference type="InterPro" id="IPR013783">
    <property type="entry name" value="Ig-like_fold"/>
</dbReference>
<dbReference type="SUPFAM" id="SSF49265">
    <property type="entry name" value="Fibronectin type III"/>
    <property type="match status" value="1"/>
</dbReference>
<accession>A0ABM1C3D4</accession>
<evidence type="ECO:0000256" key="2">
    <source>
        <dbReference type="SAM" id="Phobius"/>
    </source>
</evidence>
<dbReference type="SMART" id="SM00060">
    <property type="entry name" value="FN3"/>
    <property type="match status" value="2"/>
</dbReference>
<dbReference type="InterPro" id="IPR036116">
    <property type="entry name" value="FN3_sf"/>
</dbReference>
<dbReference type="PANTHER" id="PTHR44170:SF6">
    <property type="entry name" value="CONTACTIN"/>
    <property type="match status" value="1"/>
</dbReference>
<proteinExistence type="predicted"/>
<dbReference type="RefSeq" id="XP_013793455.2">
    <property type="nucleotide sequence ID" value="XM_013938001.2"/>
</dbReference>
<dbReference type="Gene3D" id="2.60.40.10">
    <property type="entry name" value="Immunoglobulins"/>
    <property type="match status" value="2"/>
</dbReference>
<keyword evidence="4" id="KW-1185">Reference proteome</keyword>
<dbReference type="PROSITE" id="PS50853">
    <property type="entry name" value="FN3"/>
    <property type="match status" value="2"/>
</dbReference>
<name>A0ABM1C3D4_LIMPO</name>
<dbReference type="PRINTS" id="PR00014">
    <property type="entry name" value="FNTYPEIII"/>
</dbReference>
<dbReference type="GeneID" id="106477434"/>
<dbReference type="InterPro" id="IPR003961">
    <property type="entry name" value="FN3_dom"/>
</dbReference>
<evidence type="ECO:0000313" key="4">
    <source>
        <dbReference type="Proteomes" id="UP000694941"/>
    </source>
</evidence>
<keyword evidence="2" id="KW-1133">Transmembrane helix</keyword>
<keyword evidence="2" id="KW-0812">Transmembrane</keyword>
<dbReference type="PANTHER" id="PTHR44170">
    <property type="entry name" value="PROTEIN SIDEKICK"/>
    <property type="match status" value="1"/>
</dbReference>
<dbReference type="Pfam" id="PF00041">
    <property type="entry name" value="fn3"/>
    <property type="match status" value="2"/>
</dbReference>
<keyword evidence="2" id="KW-0472">Membrane</keyword>
<feature type="non-terminal residue" evidence="5">
    <location>
        <position position="1"/>
    </location>
</feature>
<sequence>SNTVSKCCDLELTLLVSWKSPPRDQWNGVLKGYYVSYKVKDSSSRFSYETVTNDDVTDKDEEEVTIRGLNVGTEYIVTVKAFNSAGTGPSSEEMTCATLRGDPPSAPNVRLVGVNIDSLTLDWRTPQEEGPVLQYVLEFKKDGMTKHQRHLPVSSSSYKVTHLQAGSRNELRLAAYNKFGRGSASSPVVAFTEAHGVKSTQETEDGPFYIRLYFIIPVAVSVTVIVCAVVVAWACLKKEHIVEKNQPIYVAYGTRSSYGHPPTMQGTLKSRDSRALENGYDIPWDVPGYRGSGSSDGNYTKLKQVNPNT</sequence>